<dbReference type="PANTHER" id="PTHR46148">
    <property type="entry name" value="CHROMO DOMAIN-CONTAINING PROTEIN"/>
    <property type="match status" value="1"/>
</dbReference>
<sequence>LKSLNKALGTRSDMSTTYHPETDGQSERTIQTLEDMLRVCVLDFGKGDNVILKVSPWKGVIRFGKRGKLNPRYIGPFKILARVGTVAYRLELPEQLSRVHSTFHVSKLKKCMADEPLAIPPDEIQVDDKLNFIEKPVEIMDHEVKRLKGRSLCFVLEMLNNVTPPDTYSVQAPSGGVAEFLYDFKVVDDGFKRSLISFGTLEKDGYTVKMKMGRIKVSNDDAAVAQRWLEDKQLEEKTNTDCLVKKQEKVHLGKKVEANIMVIGVPGQEGAEGNVAEKKKVKESMEANLEKLLKYNAWSTRWSPI</sequence>
<dbReference type="PANTHER" id="PTHR46148:SF57">
    <property type="entry name" value="OS12G0499874 PROTEIN"/>
    <property type="match status" value="1"/>
</dbReference>
<dbReference type="EMBL" id="BKCJ010101938">
    <property type="protein sequence ID" value="GEX32805.1"/>
    <property type="molecule type" value="Genomic_DNA"/>
</dbReference>
<accession>A0A699H4F9</accession>
<dbReference type="InterPro" id="IPR056924">
    <property type="entry name" value="SH3_Tf2-1"/>
</dbReference>
<proteinExistence type="predicted"/>
<dbReference type="InterPro" id="IPR036397">
    <property type="entry name" value="RNaseH_sf"/>
</dbReference>
<evidence type="ECO:0000256" key="1">
    <source>
        <dbReference type="SAM" id="MobiDB-lite"/>
    </source>
</evidence>
<dbReference type="Gene3D" id="3.30.420.10">
    <property type="entry name" value="Ribonuclease H-like superfamily/Ribonuclease H"/>
    <property type="match status" value="1"/>
</dbReference>
<dbReference type="GO" id="GO:0003676">
    <property type="term" value="F:nucleic acid binding"/>
    <property type="evidence" value="ECO:0007669"/>
    <property type="project" value="InterPro"/>
</dbReference>
<comment type="caution">
    <text evidence="3">The sequence shown here is derived from an EMBL/GenBank/DDBJ whole genome shotgun (WGS) entry which is preliminary data.</text>
</comment>
<feature type="region of interest" description="Disordered" evidence="1">
    <location>
        <begin position="1"/>
        <end position="26"/>
    </location>
</feature>
<name>A0A699H4F9_TANCI</name>
<protein>
    <submittedName>
        <fullName evidence="3">Reverse transcriptase domain-containing protein</fullName>
    </submittedName>
</protein>
<feature type="non-terminal residue" evidence="3">
    <location>
        <position position="1"/>
    </location>
</feature>
<reference evidence="3" key="1">
    <citation type="journal article" date="2019" name="Sci. Rep.">
        <title>Draft genome of Tanacetum cinerariifolium, the natural source of mosquito coil.</title>
        <authorList>
            <person name="Yamashiro T."/>
            <person name="Shiraishi A."/>
            <person name="Satake H."/>
            <person name="Nakayama K."/>
        </authorList>
    </citation>
    <scope>NUCLEOTIDE SEQUENCE</scope>
</reference>
<evidence type="ECO:0000259" key="2">
    <source>
        <dbReference type="Pfam" id="PF24626"/>
    </source>
</evidence>
<dbReference type="SUPFAM" id="SSF53098">
    <property type="entry name" value="Ribonuclease H-like"/>
    <property type="match status" value="1"/>
</dbReference>
<organism evidence="3">
    <name type="scientific">Tanacetum cinerariifolium</name>
    <name type="common">Dalmatian daisy</name>
    <name type="synonym">Chrysanthemum cinerariifolium</name>
    <dbReference type="NCBI Taxonomy" id="118510"/>
    <lineage>
        <taxon>Eukaryota</taxon>
        <taxon>Viridiplantae</taxon>
        <taxon>Streptophyta</taxon>
        <taxon>Embryophyta</taxon>
        <taxon>Tracheophyta</taxon>
        <taxon>Spermatophyta</taxon>
        <taxon>Magnoliopsida</taxon>
        <taxon>eudicotyledons</taxon>
        <taxon>Gunneridae</taxon>
        <taxon>Pentapetalae</taxon>
        <taxon>asterids</taxon>
        <taxon>campanulids</taxon>
        <taxon>Asterales</taxon>
        <taxon>Asteraceae</taxon>
        <taxon>Asteroideae</taxon>
        <taxon>Anthemideae</taxon>
        <taxon>Anthemidinae</taxon>
        <taxon>Tanacetum</taxon>
    </lineage>
</organism>
<keyword evidence="3" id="KW-0808">Transferase</keyword>
<dbReference type="AlphaFoldDB" id="A0A699H4F9"/>
<keyword evidence="3" id="KW-0548">Nucleotidyltransferase</keyword>
<keyword evidence="3" id="KW-0695">RNA-directed DNA polymerase</keyword>
<feature type="domain" description="Tf2-1-like SH3-like" evidence="2">
    <location>
        <begin position="47"/>
        <end position="111"/>
    </location>
</feature>
<evidence type="ECO:0000313" key="3">
    <source>
        <dbReference type="EMBL" id="GEX32805.1"/>
    </source>
</evidence>
<gene>
    <name evidence="3" type="ORF">Tci_304780</name>
</gene>
<dbReference type="Pfam" id="PF24626">
    <property type="entry name" value="SH3_Tf2-1"/>
    <property type="match status" value="1"/>
</dbReference>
<dbReference type="InterPro" id="IPR012337">
    <property type="entry name" value="RNaseH-like_sf"/>
</dbReference>
<dbReference type="GO" id="GO:0003964">
    <property type="term" value="F:RNA-directed DNA polymerase activity"/>
    <property type="evidence" value="ECO:0007669"/>
    <property type="project" value="UniProtKB-KW"/>
</dbReference>